<dbReference type="EMBL" id="OY882872">
    <property type="protein sequence ID" value="CAK6436587.1"/>
    <property type="molecule type" value="Genomic_DNA"/>
</dbReference>
<name>A0ABN9ZK70_PIPNA</name>
<sequence>MGCHVSKTAQVAGEPQAPREQPSGEDPGLEADPEAEAGNDTPMKDGAPEPQS</sequence>
<reference evidence="2" key="1">
    <citation type="submission" date="2023-12" db="EMBL/GenBank/DDBJ databases">
        <authorList>
            <person name="Brown T."/>
        </authorList>
    </citation>
    <scope>NUCLEOTIDE SEQUENCE</scope>
</reference>
<evidence type="ECO:0000256" key="1">
    <source>
        <dbReference type="SAM" id="MobiDB-lite"/>
    </source>
</evidence>
<feature type="region of interest" description="Disordered" evidence="1">
    <location>
        <begin position="1"/>
        <end position="52"/>
    </location>
</feature>
<feature type="compositionally biased region" description="Basic and acidic residues" evidence="1">
    <location>
        <begin position="42"/>
        <end position="52"/>
    </location>
</feature>
<proteinExistence type="predicted"/>
<dbReference type="Proteomes" id="UP001314169">
    <property type="component" value="Chromosome 15"/>
</dbReference>
<evidence type="ECO:0000313" key="3">
    <source>
        <dbReference type="Proteomes" id="UP001314169"/>
    </source>
</evidence>
<accession>A0ABN9ZK70</accession>
<protein>
    <submittedName>
        <fullName evidence="2">Uncharacterized protein</fullName>
    </submittedName>
</protein>
<organism evidence="2 3">
    <name type="scientific">Pipistrellus nathusii</name>
    <name type="common">Nathusius' pipistrelle</name>
    <dbReference type="NCBI Taxonomy" id="59473"/>
    <lineage>
        <taxon>Eukaryota</taxon>
        <taxon>Metazoa</taxon>
        <taxon>Chordata</taxon>
        <taxon>Craniata</taxon>
        <taxon>Vertebrata</taxon>
        <taxon>Euteleostomi</taxon>
        <taxon>Mammalia</taxon>
        <taxon>Eutheria</taxon>
        <taxon>Laurasiatheria</taxon>
        <taxon>Chiroptera</taxon>
        <taxon>Yangochiroptera</taxon>
        <taxon>Vespertilionidae</taxon>
        <taxon>Pipistrellus</taxon>
    </lineage>
</organism>
<keyword evidence="3" id="KW-1185">Reference proteome</keyword>
<evidence type="ECO:0000313" key="2">
    <source>
        <dbReference type="EMBL" id="CAK6436587.1"/>
    </source>
</evidence>
<feature type="compositionally biased region" description="Acidic residues" evidence="1">
    <location>
        <begin position="27"/>
        <end position="37"/>
    </location>
</feature>
<gene>
    <name evidence="2" type="ORF">MPIPNATIZW_LOCUS4893</name>
</gene>